<gene>
    <name evidence="3" type="ORF">BN55_02765</name>
</gene>
<dbReference type="EMBL" id="CAKE01000019">
    <property type="protein sequence ID" value="CCI82246.1"/>
    <property type="molecule type" value="Genomic_DNA"/>
</dbReference>
<dbReference type="GO" id="GO:0003796">
    <property type="term" value="F:lysozyme activity"/>
    <property type="evidence" value="ECO:0007669"/>
    <property type="project" value="InterPro"/>
</dbReference>
<dbReference type="Proteomes" id="UP000009320">
    <property type="component" value="Unassembled WGS sequence"/>
</dbReference>
<evidence type="ECO:0000256" key="2">
    <source>
        <dbReference type="SAM" id="Phobius"/>
    </source>
</evidence>
<accession>I7JV55</accession>
<comment type="similarity">
    <text evidence="1">Belongs to the glycosyl hydrolase 25 family.</text>
</comment>
<feature type="transmembrane region" description="Helical" evidence="2">
    <location>
        <begin position="12"/>
        <end position="29"/>
    </location>
</feature>
<evidence type="ECO:0000313" key="4">
    <source>
        <dbReference type="Proteomes" id="UP000009320"/>
    </source>
</evidence>
<sequence>MHRYHHRYTLPAIITLLILAIGIMIWGFFNSRQNTTVPRGANMSVLGVELDQNVDNVDLHELQKNGISFVYLRSTQGKSYFDDNYLIYRDRIQGTQLSYGSIITFSNESSVKDQFDYFEKKVGSQSGNLPIMIVPAIATNDPKFWRQMGQFSQLLVNTGKKVLIAGNYTQKKYFAPGTQFLYTGSSLKDKKEYAFWCYTQDGRVKNVQNLNDNVTMFAYIGSMATYQQRYAAQITQ</sequence>
<dbReference type="eggNOG" id="COG3757">
    <property type="taxonomic scope" value="Bacteria"/>
</dbReference>
<dbReference type="AlphaFoldDB" id="I7JV55"/>
<proteinExistence type="inferred from homology"/>
<dbReference type="SUPFAM" id="SSF51445">
    <property type="entry name" value="(Trans)glycosidases"/>
    <property type="match status" value="1"/>
</dbReference>
<reference evidence="3 4" key="1">
    <citation type="submission" date="2012-06" db="EMBL/GenBank/DDBJ databases">
        <title>Draft Genome Sequence of Lactobacillus hominis Strain CRBIP 24.179T, isolated from human intestine.</title>
        <authorList>
            <person name="Cousin S."/>
            <person name="Ma L."/>
            <person name="Bizet C."/>
            <person name="Loux V."/>
            <person name="Bouchier C."/>
            <person name="Clermont D."/>
            <person name="Creno S."/>
        </authorList>
    </citation>
    <scope>NUCLEOTIDE SEQUENCE [LARGE SCALE GENOMIC DNA]</scope>
    <source>
        <strain evidence="4">CRBIP 24.179T</strain>
    </source>
</reference>
<dbReference type="GeneID" id="82847469"/>
<dbReference type="OrthoDB" id="2151413at2"/>
<dbReference type="GO" id="GO:0009253">
    <property type="term" value="P:peptidoglycan catabolic process"/>
    <property type="evidence" value="ECO:0007669"/>
    <property type="project" value="InterPro"/>
</dbReference>
<keyword evidence="2" id="KW-0812">Transmembrane</keyword>
<evidence type="ECO:0008006" key="5">
    <source>
        <dbReference type="Google" id="ProtNLM"/>
    </source>
</evidence>
<dbReference type="InterPro" id="IPR017853">
    <property type="entry name" value="GH"/>
</dbReference>
<keyword evidence="2" id="KW-1133">Transmembrane helix</keyword>
<keyword evidence="2" id="KW-0472">Membrane</keyword>
<comment type="caution">
    <text evidence="3">The sequence shown here is derived from an EMBL/GenBank/DDBJ whole genome shotgun (WGS) entry which is preliminary data.</text>
</comment>
<evidence type="ECO:0000256" key="1">
    <source>
        <dbReference type="ARBA" id="ARBA00010646"/>
    </source>
</evidence>
<dbReference type="Pfam" id="PF01183">
    <property type="entry name" value="Glyco_hydro_25"/>
    <property type="match status" value="1"/>
</dbReference>
<dbReference type="RefSeq" id="WP_008471273.1">
    <property type="nucleotide sequence ID" value="NZ_AYZP01000013.1"/>
</dbReference>
<dbReference type="InterPro" id="IPR002053">
    <property type="entry name" value="Glyco_hydro_25"/>
</dbReference>
<protein>
    <recommendedName>
        <fullName evidence="5">Lysozyme</fullName>
    </recommendedName>
</protein>
<dbReference type="Gene3D" id="3.20.20.80">
    <property type="entry name" value="Glycosidases"/>
    <property type="match status" value="1"/>
</dbReference>
<dbReference type="GO" id="GO:0016998">
    <property type="term" value="P:cell wall macromolecule catabolic process"/>
    <property type="evidence" value="ECO:0007669"/>
    <property type="project" value="InterPro"/>
</dbReference>
<name>I7JV55_9LACO</name>
<organism evidence="3 4">
    <name type="scientific">Lactobacillus hominis DSM 23910 = CRBIP 24.179</name>
    <dbReference type="NCBI Taxonomy" id="1423758"/>
    <lineage>
        <taxon>Bacteria</taxon>
        <taxon>Bacillati</taxon>
        <taxon>Bacillota</taxon>
        <taxon>Bacilli</taxon>
        <taxon>Lactobacillales</taxon>
        <taxon>Lactobacillaceae</taxon>
        <taxon>Lactobacillus</taxon>
    </lineage>
</organism>
<dbReference type="PATRIC" id="fig|1423758.3.peg.601"/>
<dbReference type="STRING" id="1423758.FC41_GL000595"/>
<evidence type="ECO:0000313" key="3">
    <source>
        <dbReference type="EMBL" id="CCI82246.1"/>
    </source>
</evidence>
<keyword evidence="4" id="KW-1185">Reference proteome</keyword>